<comment type="caution">
    <text evidence="1">The sequence shown here is derived from an EMBL/GenBank/DDBJ whole genome shotgun (WGS) entry which is preliminary data.</text>
</comment>
<dbReference type="AlphaFoldDB" id="A0A5C8F235"/>
<sequence>MAKSLTKEKEKLCRVEEIFQSLIEVKEEVSKKIEKLPPQFNLLENIRNKNSNNSLQRFETYNSDLLHYLLNIKRENLNFIKLFLEYLQNEKKIKI</sequence>
<organism evidence="1 2">
    <name type="scientific">Brachyspira aalborgi</name>
    <dbReference type="NCBI Taxonomy" id="29522"/>
    <lineage>
        <taxon>Bacteria</taxon>
        <taxon>Pseudomonadati</taxon>
        <taxon>Spirochaetota</taxon>
        <taxon>Spirochaetia</taxon>
        <taxon>Brachyspirales</taxon>
        <taxon>Brachyspiraceae</taxon>
        <taxon>Brachyspira</taxon>
    </lineage>
</organism>
<evidence type="ECO:0000313" key="1">
    <source>
        <dbReference type="EMBL" id="TXJ44327.1"/>
    </source>
</evidence>
<evidence type="ECO:0000313" key="2">
    <source>
        <dbReference type="Proteomes" id="UP000324574"/>
    </source>
</evidence>
<proteinExistence type="predicted"/>
<dbReference type="EMBL" id="SAYG01000009">
    <property type="protein sequence ID" value="TXJ44327.1"/>
    <property type="molecule type" value="Genomic_DNA"/>
</dbReference>
<gene>
    <name evidence="1" type="ORF">EPJ70_08850</name>
</gene>
<dbReference type="RefSeq" id="WP_147527025.1">
    <property type="nucleotide sequence ID" value="NZ_SAYG01000009.1"/>
</dbReference>
<name>A0A5C8F235_9SPIR</name>
<accession>A0A5C8F235</accession>
<protein>
    <submittedName>
        <fullName evidence="1">Uncharacterized protein</fullName>
    </submittedName>
</protein>
<reference evidence="1 2" key="1">
    <citation type="journal article" date="1992" name="Lakartidningen">
        <title>[Penicillin V and not amoxicillin is the first choice preparation in acute otitis].</title>
        <authorList>
            <person name="Kamme C."/>
            <person name="Lundgren K."/>
            <person name="Prellner K."/>
        </authorList>
    </citation>
    <scope>NUCLEOTIDE SEQUENCE [LARGE SCALE GENOMIC DNA]</scope>
    <source>
        <strain evidence="1 2">PC3714II</strain>
    </source>
</reference>
<dbReference type="Proteomes" id="UP000324574">
    <property type="component" value="Unassembled WGS sequence"/>
</dbReference>